<evidence type="ECO:0000256" key="1">
    <source>
        <dbReference type="SAM" id="SignalP"/>
    </source>
</evidence>
<comment type="caution">
    <text evidence="2">The sequence shown here is derived from an EMBL/GenBank/DDBJ whole genome shotgun (WGS) entry which is preliminary data.</text>
</comment>
<feature type="non-terminal residue" evidence="2">
    <location>
        <position position="137"/>
    </location>
</feature>
<feature type="chain" id="PRO_5034552628" evidence="1">
    <location>
        <begin position="21"/>
        <end position="137"/>
    </location>
</feature>
<keyword evidence="1" id="KW-0732">Signal</keyword>
<accession>A0A8H6M8R6</accession>
<dbReference type="AlphaFoldDB" id="A0A8H6M8R6"/>
<dbReference type="Proteomes" id="UP000521943">
    <property type="component" value="Unassembled WGS sequence"/>
</dbReference>
<proteinExistence type="predicted"/>
<feature type="signal peptide" evidence="1">
    <location>
        <begin position="1"/>
        <end position="20"/>
    </location>
</feature>
<sequence length="137" mass="15015">IYPTFHYLTMHLSFVSVALALTLAAFATARSGHADLSLEARDYIDELTTRETLNELSTRELLDELSDRLARRGGCMYCGAGEMPKAGDWEALYSGLRPSGFLRCIISLRVMGGARWEIGWAGAVHNAFHGSSSFGVL</sequence>
<organism evidence="2 3">
    <name type="scientific">Ephemerocybe angulata</name>
    <dbReference type="NCBI Taxonomy" id="980116"/>
    <lineage>
        <taxon>Eukaryota</taxon>
        <taxon>Fungi</taxon>
        <taxon>Dikarya</taxon>
        <taxon>Basidiomycota</taxon>
        <taxon>Agaricomycotina</taxon>
        <taxon>Agaricomycetes</taxon>
        <taxon>Agaricomycetidae</taxon>
        <taxon>Agaricales</taxon>
        <taxon>Agaricineae</taxon>
        <taxon>Psathyrellaceae</taxon>
        <taxon>Ephemerocybe</taxon>
    </lineage>
</organism>
<name>A0A8H6M8R6_9AGAR</name>
<keyword evidence="3" id="KW-1185">Reference proteome</keyword>
<protein>
    <submittedName>
        <fullName evidence="2">Uncharacterized protein</fullName>
    </submittedName>
</protein>
<dbReference type="EMBL" id="JACGCI010000016">
    <property type="protein sequence ID" value="KAF6759140.1"/>
    <property type="molecule type" value="Genomic_DNA"/>
</dbReference>
<reference evidence="2 3" key="1">
    <citation type="submission" date="2020-07" db="EMBL/GenBank/DDBJ databases">
        <title>Comparative genomics of pyrophilous fungi reveals a link between fire events and developmental genes.</title>
        <authorList>
            <consortium name="DOE Joint Genome Institute"/>
            <person name="Steindorff A.S."/>
            <person name="Carver A."/>
            <person name="Calhoun S."/>
            <person name="Stillman K."/>
            <person name="Liu H."/>
            <person name="Lipzen A."/>
            <person name="Pangilinan J."/>
            <person name="Labutti K."/>
            <person name="Bruns T.D."/>
            <person name="Grigoriev I.V."/>
        </authorList>
    </citation>
    <scope>NUCLEOTIDE SEQUENCE [LARGE SCALE GENOMIC DNA]</scope>
    <source>
        <strain evidence="2 3">CBS 144469</strain>
    </source>
</reference>
<evidence type="ECO:0000313" key="2">
    <source>
        <dbReference type="EMBL" id="KAF6759140.1"/>
    </source>
</evidence>
<gene>
    <name evidence="2" type="ORF">DFP72DRAFT_885786</name>
</gene>
<evidence type="ECO:0000313" key="3">
    <source>
        <dbReference type="Proteomes" id="UP000521943"/>
    </source>
</evidence>